<dbReference type="SUPFAM" id="SSF56349">
    <property type="entry name" value="DNA breaking-rejoining enzymes"/>
    <property type="match status" value="1"/>
</dbReference>
<reference evidence="1" key="1">
    <citation type="submission" date="2020-12" db="EMBL/GenBank/DDBJ databases">
        <title>Geomonas sp. Red875, isolated from river sediment.</title>
        <authorList>
            <person name="Xu Z."/>
            <person name="Zhang Z."/>
            <person name="Masuda Y."/>
            <person name="Itoh H."/>
            <person name="Senoo K."/>
        </authorList>
    </citation>
    <scope>NUCLEOTIDE SEQUENCE</scope>
    <source>
        <strain evidence="1">Red875</strain>
    </source>
</reference>
<name>A0A8J7IX77_9BACT</name>
<gene>
    <name evidence="1" type="ORF">JFN93_06730</name>
</gene>
<evidence type="ECO:0000313" key="1">
    <source>
        <dbReference type="EMBL" id="MBJ6724397.1"/>
    </source>
</evidence>
<sequence length="295" mass="33069">MPSFRSPKAQADHAIRQKLAIGSSRHDNRDDGMVHSLGTARTYAETLGTFSSWLKEERLGDLRSVGREEALRYLAHRSEEVGQQQLDKDRQAIQIHLGQQLPRGMSEIETIKSATRYTKEQLQMVREHQSPPHAMATEIIQRCGLRSHELLTLRQDSEQPRSTHREWRSDLHAGQDGPVYTVVGKGGLCREVVIPADIAARLEAVRLPEPVIIVDRGIWYKSCYAVGGGQAWSASFSAASRRVLGWSDGGHQVRGCWARDRVAALQEMGYSIADAKAVCSQNLGHFRSDVLEYYL</sequence>
<accession>A0A8J7IX77</accession>
<dbReference type="Proteomes" id="UP000636888">
    <property type="component" value="Unassembled WGS sequence"/>
</dbReference>
<keyword evidence="2" id="KW-1185">Reference proteome</keyword>
<dbReference type="AlphaFoldDB" id="A0A8J7IX77"/>
<organism evidence="1 2">
    <name type="scientific">Geomesophilobacter sediminis</name>
    <dbReference type="NCBI Taxonomy" id="2798584"/>
    <lineage>
        <taxon>Bacteria</taxon>
        <taxon>Pseudomonadati</taxon>
        <taxon>Thermodesulfobacteriota</taxon>
        <taxon>Desulfuromonadia</taxon>
        <taxon>Geobacterales</taxon>
        <taxon>Geobacteraceae</taxon>
        <taxon>Geomesophilobacter</taxon>
    </lineage>
</organism>
<evidence type="ECO:0000313" key="2">
    <source>
        <dbReference type="Proteomes" id="UP000636888"/>
    </source>
</evidence>
<proteinExistence type="predicted"/>
<dbReference type="EMBL" id="JAEMHM010000005">
    <property type="protein sequence ID" value="MBJ6724397.1"/>
    <property type="molecule type" value="Genomic_DNA"/>
</dbReference>
<protein>
    <submittedName>
        <fullName evidence="1">Site-specific integrase</fullName>
    </submittedName>
</protein>
<dbReference type="InterPro" id="IPR011010">
    <property type="entry name" value="DNA_brk_join_enz"/>
</dbReference>
<dbReference type="GO" id="GO:0003677">
    <property type="term" value="F:DNA binding"/>
    <property type="evidence" value="ECO:0007669"/>
    <property type="project" value="InterPro"/>
</dbReference>
<comment type="caution">
    <text evidence="1">The sequence shown here is derived from an EMBL/GenBank/DDBJ whole genome shotgun (WGS) entry which is preliminary data.</text>
</comment>